<dbReference type="PANTHER" id="PTHR21666:SF270">
    <property type="entry name" value="MUREIN HYDROLASE ACTIVATOR ENVC"/>
    <property type="match status" value="1"/>
</dbReference>
<keyword evidence="3" id="KW-1185">Reference proteome</keyword>
<comment type="caution">
    <text evidence="2">The sequence shown here is derived from an EMBL/GenBank/DDBJ whole genome shotgun (WGS) entry which is preliminary data.</text>
</comment>
<evidence type="ECO:0000313" key="3">
    <source>
        <dbReference type="Proteomes" id="UP000257127"/>
    </source>
</evidence>
<dbReference type="GO" id="GO:0004222">
    <property type="term" value="F:metalloendopeptidase activity"/>
    <property type="evidence" value="ECO:0007669"/>
    <property type="project" value="TreeGrafter"/>
</dbReference>
<dbReference type="Gene3D" id="2.70.70.10">
    <property type="entry name" value="Glucose Permease (Domain IIA)"/>
    <property type="match status" value="1"/>
</dbReference>
<protein>
    <submittedName>
        <fullName evidence="2">M23 family peptidase</fullName>
    </submittedName>
</protein>
<dbReference type="Proteomes" id="UP000257127">
    <property type="component" value="Unassembled WGS sequence"/>
</dbReference>
<dbReference type="EMBL" id="QURB01000006">
    <property type="protein sequence ID" value="RFC54026.1"/>
    <property type="molecule type" value="Genomic_DNA"/>
</dbReference>
<dbReference type="InterPro" id="IPR050570">
    <property type="entry name" value="Cell_wall_metabolism_enzyme"/>
</dbReference>
<evidence type="ECO:0000259" key="1">
    <source>
        <dbReference type="Pfam" id="PF01551"/>
    </source>
</evidence>
<sequence>MFVSYHSRRNTCNSKKIEIEGSYENNEYVLSIKNLLECPIRLFLSSEDEEVYTILKEVSPLVLKANTDTTIIIKDKGDLKEKIDFKFKWGDSSLPIETTSLKSLPFPADKSYNLLQGNKSNPTHNHKTSLYAFDFKMKIGDTITSTQDGFVIVAVDGYKGWGYSDKWKPYANQIMIYDTLSHVFTMYGHLKENGSLVEVGQYVKVGEAIGLSGKTGHTSEEHLHFNVFRADDGISGLISYPLDSIGIYKVEDLKRHQLLKGGGK</sequence>
<dbReference type="AlphaFoldDB" id="A0A3E1EWU3"/>
<dbReference type="OrthoDB" id="9809488at2"/>
<dbReference type="InterPro" id="IPR011055">
    <property type="entry name" value="Dup_hybrid_motif"/>
</dbReference>
<dbReference type="CDD" id="cd12797">
    <property type="entry name" value="M23_peptidase"/>
    <property type="match status" value="1"/>
</dbReference>
<evidence type="ECO:0000313" key="2">
    <source>
        <dbReference type="EMBL" id="RFC54026.1"/>
    </source>
</evidence>
<reference evidence="2 3" key="1">
    <citation type="submission" date="2018-08" db="EMBL/GenBank/DDBJ databases">
        <title>The draft genome squence of Brumimicrobium sp. N62.</title>
        <authorList>
            <person name="Du Z.-J."/>
            <person name="Luo H.-R."/>
        </authorList>
    </citation>
    <scope>NUCLEOTIDE SEQUENCE [LARGE SCALE GENOMIC DNA]</scope>
    <source>
        <strain evidence="2 3">N62</strain>
    </source>
</reference>
<accession>A0A3E1EWU3</accession>
<dbReference type="PANTHER" id="PTHR21666">
    <property type="entry name" value="PEPTIDASE-RELATED"/>
    <property type="match status" value="1"/>
</dbReference>
<organism evidence="2 3">
    <name type="scientific">Brumimicrobium aurantiacum</name>
    <dbReference type="NCBI Taxonomy" id="1737063"/>
    <lineage>
        <taxon>Bacteria</taxon>
        <taxon>Pseudomonadati</taxon>
        <taxon>Bacteroidota</taxon>
        <taxon>Flavobacteriia</taxon>
        <taxon>Flavobacteriales</taxon>
        <taxon>Crocinitomicaceae</taxon>
        <taxon>Brumimicrobium</taxon>
    </lineage>
</organism>
<gene>
    <name evidence="2" type="ORF">DXU93_10835</name>
</gene>
<name>A0A3E1EWU3_9FLAO</name>
<dbReference type="Pfam" id="PF01551">
    <property type="entry name" value="Peptidase_M23"/>
    <property type="match status" value="1"/>
</dbReference>
<dbReference type="RefSeq" id="WP_116881307.1">
    <property type="nucleotide sequence ID" value="NZ_QURB01000006.1"/>
</dbReference>
<proteinExistence type="predicted"/>
<dbReference type="SUPFAM" id="SSF51261">
    <property type="entry name" value="Duplicated hybrid motif"/>
    <property type="match status" value="1"/>
</dbReference>
<feature type="domain" description="M23ase beta-sheet core" evidence="1">
    <location>
        <begin position="132"/>
        <end position="229"/>
    </location>
</feature>
<dbReference type="InterPro" id="IPR016047">
    <property type="entry name" value="M23ase_b-sheet_dom"/>
</dbReference>